<gene>
    <name evidence="1" type="ORF">COCMIDRAFT_87502</name>
</gene>
<keyword evidence="2" id="KW-1185">Reference proteome</keyword>
<dbReference type="EMBL" id="KI963941">
    <property type="protein sequence ID" value="EUC48387.1"/>
    <property type="molecule type" value="Genomic_DNA"/>
</dbReference>
<dbReference type="GeneID" id="19127081"/>
<reference evidence="1 2" key="1">
    <citation type="journal article" date="2013" name="PLoS Genet.">
        <title>Comparative genome structure, secondary metabolite, and effector coding capacity across Cochliobolus pathogens.</title>
        <authorList>
            <person name="Condon B.J."/>
            <person name="Leng Y."/>
            <person name="Wu D."/>
            <person name="Bushley K.E."/>
            <person name="Ohm R.A."/>
            <person name="Otillar R."/>
            <person name="Martin J."/>
            <person name="Schackwitz W."/>
            <person name="Grimwood J."/>
            <person name="MohdZainudin N."/>
            <person name="Xue C."/>
            <person name="Wang R."/>
            <person name="Manning V.A."/>
            <person name="Dhillon B."/>
            <person name="Tu Z.J."/>
            <person name="Steffenson B.J."/>
            <person name="Salamov A."/>
            <person name="Sun H."/>
            <person name="Lowry S."/>
            <person name="LaButti K."/>
            <person name="Han J."/>
            <person name="Copeland A."/>
            <person name="Lindquist E."/>
            <person name="Barry K."/>
            <person name="Schmutz J."/>
            <person name="Baker S.E."/>
            <person name="Ciuffetti L.M."/>
            <person name="Grigoriev I.V."/>
            <person name="Zhong S."/>
            <person name="Turgeon B.G."/>
        </authorList>
    </citation>
    <scope>NUCLEOTIDE SEQUENCE [LARGE SCALE GENOMIC DNA]</scope>
    <source>
        <strain evidence="1 2">ATCC 44560</strain>
    </source>
</reference>
<dbReference type="RefSeq" id="XP_007685041.1">
    <property type="nucleotide sequence ID" value="XM_007686851.1"/>
</dbReference>
<evidence type="ECO:0000313" key="2">
    <source>
        <dbReference type="Proteomes" id="UP000054032"/>
    </source>
</evidence>
<proteinExistence type="predicted"/>
<feature type="non-terminal residue" evidence="1">
    <location>
        <position position="1"/>
    </location>
</feature>
<dbReference type="AlphaFoldDB" id="W6Z9H3"/>
<protein>
    <submittedName>
        <fullName evidence="1">Uncharacterized protein</fullName>
    </submittedName>
</protein>
<sequence>NNYNRNHIPVTWTDFTNTRLQRNPPPPPFHDRTLSEQTAAADVTTERVNQNRNSFRLYAYPHCQEQLSLKHCCNKRCKAPIIHSSATCFTLALTDG</sequence>
<dbReference type="Proteomes" id="UP000054032">
    <property type="component" value="Unassembled WGS sequence"/>
</dbReference>
<organism evidence="1 2">
    <name type="scientific">Bipolaris oryzae ATCC 44560</name>
    <dbReference type="NCBI Taxonomy" id="930090"/>
    <lineage>
        <taxon>Eukaryota</taxon>
        <taxon>Fungi</taxon>
        <taxon>Dikarya</taxon>
        <taxon>Ascomycota</taxon>
        <taxon>Pezizomycotina</taxon>
        <taxon>Dothideomycetes</taxon>
        <taxon>Pleosporomycetidae</taxon>
        <taxon>Pleosporales</taxon>
        <taxon>Pleosporineae</taxon>
        <taxon>Pleosporaceae</taxon>
        <taxon>Bipolaris</taxon>
    </lineage>
</organism>
<dbReference type="KEGG" id="bor:COCMIDRAFT_87502"/>
<accession>W6Z9H3</accession>
<evidence type="ECO:0000313" key="1">
    <source>
        <dbReference type="EMBL" id="EUC48387.1"/>
    </source>
</evidence>
<name>W6Z9H3_COCMI</name>
<dbReference type="HOGENOM" id="CLU_2365184_0_0_1"/>